<dbReference type="RefSeq" id="WP_076549795.1">
    <property type="nucleotide sequence ID" value="NZ_FTMA01000007.1"/>
</dbReference>
<name>A0A1N6YKD5_9FLAO</name>
<dbReference type="Proteomes" id="UP000186953">
    <property type="component" value="Unassembled WGS sequence"/>
</dbReference>
<reference evidence="3" key="1">
    <citation type="submission" date="2017-01" db="EMBL/GenBank/DDBJ databases">
        <authorList>
            <person name="Varghese N."/>
            <person name="Submissions S."/>
        </authorList>
    </citation>
    <scope>NUCLEOTIDE SEQUENCE [LARGE SCALE GENOMIC DNA]</scope>
    <source>
        <strain evidence="3">DSM 15366</strain>
    </source>
</reference>
<dbReference type="STRING" id="228959.SAMN05421797_10726"/>
<keyword evidence="1" id="KW-1133">Transmembrane helix</keyword>
<dbReference type="AlphaFoldDB" id="A0A1N6YKD5"/>
<sequence>MNEENINEIVEKVFQKAKSICSKKSKHALSKHIAESTFVSSRTIERLYDKYLDKKEGVGEQNEHTINVLCQYLGYDSYADYVKQNGLYTTISNVEAQKNDKSKVGKDDYRIWKVLAVVSLIVVVGLILGLSEKHKETLCMTWKTDHFEKVACVAGTNESIIPLDEVRLRNFRKVEVDLITDFFDETTQMPLIWYYKSGGKMEYYTAPGKHPINGKTLKEITEHMVDTYVPLHTYKKNSFVE</sequence>
<evidence type="ECO:0000313" key="3">
    <source>
        <dbReference type="Proteomes" id="UP000186953"/>
    </source>
</evidence>
<accession>A0A1N6YKD5</accession>
<keyword evidence="1" id="KW-0812">Transmembrane</keyword>
<protein>
    <submittedName>
        <fullName evidence="2">Uncharacterized protein</fullName>
    </submittedName>
</protein>
<gene>
    <name evidence="2" type="ORF">SAMN05421797_10726</name>
</gene>
<evidence type="ECO:0000256" key="1">
    <source>
        <dbReference type="SAM" id="Phobius"/>
    </source>
</evidence>
<evidence type="ECO:0000313" key="2">
    <source>
        <dbReference type="EMBL" id="SIR14939.1"/>
    </source>
</evidence>
<dbReference type="OrthoDB" id="1340494at2"/>
<keyword evidence="1" id="KW-0472">Membrane</keyword>
<proteinExistence type="predicted"/>
<organism evidence="2 3">
    <name type="scientific">Maribacter ulvicola</name>
    <dbReference type="NCBI Taxonomy" id="228959"/>
    <lineage>
        <taxon>Bacteria</taxon>
        <taxon>Pseudomonadati</taxon>
        <taxon>Bacteroidota</taxon>
        <taxon>Flavobacteriia</taxon>
        <taxon>Flavobacteriales</taxon>
        <taxon>Flavobacteriaceae</taxon>
        <taxon>Maribacter</taxon>
    </lineage>
</organism>
<dbReference type="EMBL" id="FTMA01000007">
    <property type="protein sequence ID" value="SIR14939.1"/>
    <property type="molecule type" value="Genomic_DNA"/>
</dbReference>
<keyword evidence="3" id="KW-1185">Reference proteome</keyword>
<feature type="transmembrane region" description="Helical" evidence="1">
    <location>
        <begin position="111"/>
        <end position="130"/>
    </location>
</feature>